<dbReference type="RefSeq" id="YP_010058821.1">
    <property type="nucleotide sequence ID" value="NC_054723.1"/>
</dbReference>
<accession>A0A4Y6ERZ8</accession>
<dbReference type="Proteomes" id="UP000318375">
    <property type="component" value="Segment"/>
</dbReference>
<evidence type="ECO:0000313" key="1">
    <source>
        <dbReference type="EMBL" id="QDF18519.1"/>
    </source>
</evidence>
<dbReference type="EMBL" id="MK977695">
    <property type="protein sequence ID" value="QDF18519.1"/>
    <property type="molecule type" value="Genomic_DNA"/>
</dbReference>
<name>A0A4Y6ERZ8_9CAUD</name>
<evidence type="ECO:0000313" key="2">
    <source>
        <dbReference type="Proteomes" id="UP000318375"/>
    </source>
</evidence>
<protein>
    <submittedName>
        <fullName evidence="1">Uncharacterized protein</fullName>
    </submittedName>
</protein>
<dbReference type="GeneID" id="64766050"/>
<reference evidence="1 2" key="1">
    <citation type="submission" date="2019-05" db="EMBL/GenBank/DDBJ databases">
        <authorList>
            <person name="Pope W.H."/>
            <person name="Garlena R.A."/>
            <person name="Russell D.A."/>
            <person name="Jacobs-Sera D."/>
            <person name="Hatfull G.F."/>
        </authorList>
    </citation>
    <scope>NUCLEOTIDE SEQUENCE [LARGE SCALE GENOMIC DNA]</scope>
</reference>
<dbReference type="KEGG" id="vg:64766050"/>
<proteinExistence type="predicted"/>
<sequence length="152" mass="17544">MDEVKRGWHRECGQEVFWRISSNGKFMPPLEQNGEAAVVLFSTHGYSRPSPSGEATVYGLVLVSHYCKPEDVAEQKRRRKATLAQKEKAQRQLRDALVDALPRECPKCHATPDIMCISLRPCDKGKNKANKWPHFERHTNVYLDKYYPEQDD</sequence>
<organism evidence="1 2">
    <name type="scientific">Gordonia phage Pupper</name>
    <dbReference type="NCBI Taxonomy" id="2571249"/>
    <lineage>
        <taxon>Viruses</taxon>
        <taxon>Duplodnaviria</taxon>
        <taxon>Heunggongvirae</taxon>
        <taxon>Uroviricota</taxon>
        <taxon>Caudoviricetes</taxon>
        <taxon>Puppervirus</taxon>
        <taxon>Puppervirus Pupper</taxon>
    </lineage>
</organism>
<keyword evidence="2" id="KW-1185">Reference proteome</keyword>
<gene>
    <name evidence="1" type="primary">32</name>
    <name evidence="1" type="ORF">SEA_PUPPER_32</name>
</gene>